<keyword evidence="2" id="KW-0732">Signal</keyword>
<sequence>MMRRKASLSTFLLLICVFSTMVVTPVFSQQGGTKSQTAPAQTTPAPYQKDEFPAWLLDLRRADIVAFGSLPFMVFFTTFAVDSYRFYSNDWDRRYAPWPLKAPGAIEMDENQRIASFTVAAGLSVLVAVADYFIVQHKRARQRETAPPVLTPDIIIEPWNPDQDAGQD</sequence>
<proteinExistence type="predicted"/>
<keyword evidence="1" id="KW-0472">Membrane</keyword>
<keyword evidence="1" id="KW-1133">Transmembrane helix</keyword>
<keyword evidence="1" id="KW-0812">Transmembrane</keyword>
<name>A0A7C3IC96_9SPIR</name>
<gene>
    <name evidence="3" type="ORF">ENS59_00505</name>
</gene>
<evidence type="ECO:0000313" key="3">
    <source>
        <dbReference type="EMBL" id="HFH27983.1"/>
    </source>
</evidence>
<organism evidence="3">
    <name type="scientific">Gracilinema caldarium</name>
    <dbReference type="NCBI Taxonomy" id="215591"/>
    <lineage>
        <taxon>Bacteria</taxon>
        <taxon>Pseudomonadati</taxon>
        <taxon>Spirochaetota</taxon>
        <taxon>Spirochaetia</taxon>
        <taxon>Spirochaetales</taxon>
        <taxon>Breznakiellaceae</taxon>
        <taxon>Gracilinema</taxon>
    </lineage>
</organism>
<feature type="chain" id="PRO_5028033999" evidence="2">
    <location>
        <begin position="29"/>
        <end position="168"/>
    </location>
</feature>
<evidence type="ECO:0000256" key="2">
    <source>
        <dbReference type="SAM" id="SignalP"/>
    </source>
</evidence>
<evidence type="ECO:0000256" key="1">
    <source>
        <dbReference type="SAM" id="Phobius"/>
    </source>
</evidence>
<feature type="transmembrane region" description="Helical" evidence="1">
    <location>
        <begin position="114"/>
        <end position="135"/>
    </location>
</feature>
<dbReference type="EMBL" id="DSVL01000014">
    <property type="protein sequence ID" value="HFH27983.1"/>
    <property type="molecule type" value="Genomic_DNA"/>
</dbReference>
<protein>
    <submittedName>
        <fullName evidence="3">Uncharacterized protein</fullName>
    </submittedName>
</protein>
<dbReference type="AlphaFoldDB" id="A0A7C3IC96"/>
<reference evidence="3" key="1">
    <citation type="journal article" date="2020" name="mSystems">
        <title>Genome- and Community-Level Interaction Insights into Carbon Utilization and Element Cycling Functions of Hydrothermarchaeota in Hydrothermal Sediment.</title>
        <authorList>
            <person name="Zhou Z."/>
            <person name="Liu Y."/>
            <person name="Xu W."/>
            <person name="Pan J."/>
            <person name="Luo Z.H."/>
            <person name="Li M."/>
        </authorList>
    </citation>
    <scope>NUCLEOTIDE SEQUENCE [LARGE SCALE GENOMIC DNA]</scope>
    <source>
        <strain evidence="3">SpSt-503</strain>
    </source>
</reference>
<accession>A0A7C3IC96</accession>
<feature type="transmembrane region" description="Helical" evidence="1">
    <location>
        <begin position="64"/>
        <end position="84"/>
    </location>
</feature>
<comment type="caution">
    <text evidence="3">The sequence shown here is derived from an EMBL/GenBank/DDBJ whole genome shotgun (WGS) entry which is preliminary data.</text>
</comment>
<feature type="signal peptide" evidence="2">
    <location>
        <begin position="1"/>
        <end position="28"/>
    </location>
</feature>